<dbReference type="GO" id="GO:0051082">
    <property type="term" value="F:unfolded protein binding"/>
    <property type="evidence" value="ECO:0007669"/>
    <property type="project" value="InterPro"/>
</dbReference>
<dbReference type="WBParaSite" id="TCNE_0001930401-mRNA-1">
    <property type="protein sequence ID" value="TCNE_0001930401-mRNA-1"/>
    <property type="gene ID" value="TCNE_0001930401"/>
</dbReference>
<evidence type="ECO:0000313" key="7">
    <source>
        <dbReference type="WBParaSite" id="TCNE_0001930401-mRNA-1"/>
    </source>
</evidence>
<accession>A0A183VEY0</accession>
<sequence>DIANEIAKVNDERREHKFDHFKFIYHQQRVTEMLKKMPNDKRCYRLVGDTLVEYQVKDVIPMLDTNIKNLEGLETKLNEQLVAKGKEVNEYKEKNHIRFVNEKEFYEIRRNATNTDASTANSATK</sequence>
<dbReference type="AlphaFoldDB" id="A0A183VEY0"/>
<dbReference type="InterPro" id="IPR009053">
    <property type="entry name" value="Prefoldin"/>
</dbReference>
<reference evidence="5 6" key="2">
    <citation type="submission" date="2018-11" db="EMBL/GenBank/DDBJ databases">
        <authorList>
            <consortium name="Pathogen Informatics"/>
        </authorList>
    </citation>
    <scope>NUCLEOTIDE SEQUENCE [LARGE SCALE GENOMIC DNA]</scope>
</reference>
<comment type="subunit">
    <text evidence="2">Heterohexamer of two PFD-alpha type and four PFD-beta type subunits.</text>
</comment>
<evidence type="ECO:0000256" key="4">
    <source>
        <dbReference type="ARBA" id="ARBA00024667"/>
    </source>
</evidence>
<organism evidence="6 7">
    <name type="scientific">Toxocara canis</name>
    <name type="common">Canine roundworm</name>
    <dbReference type="NCBI Taxonomy" id="6265"/>
    <lineage>
        <taxon>Eukaryota</taxon>
        <taxon>Metazoa</taxon>
        <taxon>Ecdysozoa</taxon>
        <taxon>Nematoda</taxon>
        <taxon>Chromadorea</taxon>
        <taxon>Rhabditida</taxon>
        <taxon>Spirurina</taxon>
        <taxon>Ascaridomorpha</taxon>
        <taxon>Ascaridoidea</taxon>
        <taxon>Toxocaridae</taxon>
        <taxon>Toxocara</taxon>
    </lineage>
</organism>
<dbReference type="InterPro" id="IPR002777">
    <property type="entry name" value="PFD_beta-like"/>
</dbReference>
<dbReference type="SUPFAM" id="SSF46579">
    <property type="entry name" value="Prefoldin"/>
    <property type="match status" value="1"/>
</dbReference>
<name>A0A183VEY0_TOXCA</name>
<evidence type="ECO:0000256" key="1">
    <source>
        <dbReference type="ARBA" id="ARBA00008045"/>
    </source>
</evidence>
<dbReference type="GO" id="GO:0016272">
    <property type="term" value="C:prefoldin complex"/>
    <property type="evidence" value="ECO:0007669"/>
    <property type="project" value="InterPro"/>
</dbReference>
<evidence type="ECO:0000313" key="5">
    <source>
        <dbReference type="EMBL" id="VDM50621.1"/>
    </source>
</evidence>
<reference evidence="7" key="1">
    <citation type="submission" date="2016-06" db="UniProtKB">
        <authorList>
            <consortium name="WormBaseParasite"/>
        </authorList>
    </citation>
    <scope>IDENTIFICATION</scope>
</reference>
<dbReference type="InterPro" id="IPR027235">
    <property type="entry name" value="PFD2"/>
</dbReference>
<comment type="similarity">
    <text evidence="1">Belongs to the prefoldin subunit beta family.</text>
</comment>
<gene>
    <name evidence="5" type="ORF">TCNE_LOCUS19300</name>
</gene>
<dbReference type="EMBL" id="UYWY01026689">
    <property type="protein sequence ID" value="VDM50621.1"/>
    <property type="molecule type" value="Genomic_DNA"/>
</dbReference>
<dbReference type="Pfam" id="PF01920">
    <property type="entry name" value="Prefoldin_2"/>
    <property type="match status" value="1"/>
</dbReference>
<keyword evidence="6" id="KW-1185">Reference proteome</keyword>
<evidence type="ECO:0000313" key="6">
    <source>
        <dbReference type="Proteomes" id="UP000050794"/>
    </source>
</evidence>
<dbReference type="Proteomes" id="UP000050794">
    <property type="component" value="Unassembled WGS sequence"/>
</dbReference>
<comment type="function">
    <text evidence="4">Binds specifically to cytosolic chaperonin (c-CPN) and transfers target proteins to it. Binds to nascent polypeptide chain and promotes folding in an environment in which there are many competing pathways for nonnative proteins.</text>
</comment>
<dbReference type="PANTHER" id="PTHR13303">
    <property type="entry name" value="PREFOLDIN SUBUNIT 2"/>
    <property type="match status" value="1"/>
</dbReference>
<protein>
    <submittedName>
        <fullName evidence="7">Prefoldin subunit 2</fullName>
    </submittedName>
</protein>
<evidence type="ECO:0000256" key="3">
    <source>
        <dbReference type="ARBA" id="ARBA00023186"/>
    </source>
</evidence>
<keyword evidence="3" id="KW-0143">Chaperone</keyword>
<dbReference type="GO" id="GO:0006457">
    <property type="term" value="P:protein folding"/>
    <property type="evidence" value="ECO:0007669"/>
    <property type="project" value="InterPro"/>
</dbReference>
<dbReference type="Gene3D" id="1.10.287.370">
    <property type="match status" value="1"/>
</dbReference>
<proteinExistence type="inferred from homology"/>
<evidence type="ECO:0000256" key="2">
    <source>
        <dbReference type="ARBA" id="ARBA00011695"/>
    </source>
</evidence>